<protein>
    <recommendedName>
        <fullName evidence="3">DUF1508 domain-containing protein</fullName>
    </recommendedName>
</protein>
<sequence length="91" mass="10330">MSELSSKEKAYNDWWMSRFDNNHYKTITLYQHGKEVQTYTTANADYSDEEDAEDALLTAKLMGVSVSSVSVDSTRFKAINGQVRRIANVNS</sequence>
<name>A0ABW4GZ93_9LACO</name>
<evidence type="ECO:0000313" key="2">
    <source>
        <dbReference type="Proteomes" id="UP001597195"/>
    </source>
</evidence>
<evidence type="ECO:0008006" key="3">
    <source>
        <dbReference type="Google" id="ProtNLM"/>
    </source>
</evidence>
<comment type="caution">
    <text evidence="1">The sequence shown here is derived from an EMBL/GenBank/DDBJ whole genome shotgun (WGS) entry which is preliminary data.</text>
</comment>
<evidence type="ECO:0000313" key="1">
    <source>
        <dbReference type="EMBL" id="MFD1548166.1"/>
    </source>
</evidence>
<dbReference type="Proteomes" id="UP001597195">
    <property type="component" value="Unassembled WGS sequence"/>
</dbReference>
<organism evidence="1 2">
    <name type="scientific">Levilactobacillus fuyuanensis</name>
    <dbReference type="NCBI Taxonomy" id="2486022"/>
    <lineage>
        <taxon>Bacteria</taxon>
        <taxon>Bacillati</taxon>
        <taxon>Bacillota</taxon>
        <taxon>Bacilli</taxon>
        <taxon>Lactobacillales</taxon>
        <taxon>Lactobacillaceae</taxon>
        <taxon>Levilactobacillus</taxon>
    </lineage>
</organism>
<dbReference type="RefSeq" id="WP_125701830.1">
    <property type="nucleotide sequence ID" value="NZ_JBHTOM010000001.1"/>
</dbReference>
<proteinExistence type="predicted"/>
<gene>
    <name evidence="1" type="ORF">ACFQ5T_00465</name>
</gene>
<keyword evidence="2" id="KW-1185">Reference proteome</keyword>
<accession>A0ABW4GZ93</accession>
<reference evidence="2" key="1">
    <citation type="journal article" date="2019" name="Int. J. Syst. Evol. Microbiol.">
        <title>The Global Catalogue of Microorganisms (GCM) 10K type strain sequencing project: providing services to taxonomists for standard genome sequencing and annotation.</title>
        <authorList>
            <consortium name="The Broad Institute Genomics Platform"/>
            <consortium name="The Broad Institute Genome Sequencing Center for Infectious Disease"/>
            <person name="Wu L."/>
            <person name="Ma J."/>
        </authorList>
    </citation>
    <scope>NUCLEOTIDE SEQUENCE [LARGE SCALE GENOMIC DNA]</scope>
    <source>
        <strain evidence="2">CCM 8906</strain>
    </source>
</reference>
<dbReference type="EMBL" id="JBHTOM010000001">
    <property type="protein sequence ID" value="MFD1548166.1"/>
    <property type="molecule type" value="Genomic_DNA"/>
</dbReference>